<dbReference type="PANTHER" id="PTHR20854:SF4">
    <property type="entry name" value="INOSITOL-1-MONOPHOSPHATASE-RELATED"/>
    <property type="match status" value="1"/>
</dbReference>
<dbReference type="InterPro" id="IPR020583">
    <property type="entry name" value="Inositol_monoP_metal-BS"/>
</dbReference>
<dbReference type="Gene3D" id="3.40.190.80">
    <property type="match status" value="1"/>
</dbReference>
<keyword evidence="3 4" id="KW-0460">Magnesium</keyword>
<comment type="caution">
    <text evidence="5">The sequence shown here is derived from an EMBL/GenBank/DDBJ whole genome shotgun (WGS) entry which is preliminary data.</text>
</comment>
<dbReference type="PROSITE" id="PS00629">
    <property type="entry name" value="IMP_1"/>
    <property type="match status" value="1"/>
</dbReference>
<dbReference type="InterPro" id="IPR000760">
    <property type="entry name" value="Inositol_monophosphatase-like"/>
</dbReference>
<dbReference type="PATRIC" id="fig|1035195.3.peg.913"/>
<protein>
    <submittedName>
        <fullName evidence="5">Inositol monophosphatase family protein</fullName>
    </submittedName>
</protein>
<evidence type="ECO:0000313" key="5">
    <source>
        <dbReference type="EMBL" id="EKX90962.1"/>
    </source>
</evidence>
<feature type="binding site" evidence="4">
    <location>
        <position position="104"/>
    </location>
    <ligand>
        <name>Mg(2+)</name>
        <dbReference type="ChEBI" id="CHEBI:18420"/>
        <label>1</label>
        <note>catalytic</note>
    </ligand>
</feature>
<dbReference type="HOGENOM" id="CLU_044118_6_1_11"/>
<dbReference type="eggNOG" id="COG0483">
    <property type="taxonomic scope" value="Bacteria"/>
</dbReference>
<keyword evidence="1 4" id="KW-0479">Metal-binding</keyword>
<evidence type="ECO:0000256" key="2">
    <source>
        <dbReference type="ARBA" id="ARBA00022801"/>
    </source>
</evidence>
<dbReference type="CDD" id="cd01637">
    <property type="entry name" value="IMPase_like"/>
    <property type="match status" value="1"/>
</dbReference>
<dbReference type="AlphaFoldDB" id="L1MIA1"/>
<keyword evidence="2" id="KW-0378">Hydrolase</keyword>
<dbReference type="GO" id="GO:0007165">
    <property type="term" value="P:signal transduction"/>
    <property type="evidence" value="ECO:0007669"/>
    <property type="project" value="TreeGrafter"/>
</dbReference>
<dbReference type="PRINTS" id="PR00377">
    <property type="entry name" value="IMPHPHTASES"/>
</dbReference>
<dbReference type="PANTHER" id="PTHR20854">
    <property type="entry name" value="INOSITOL MONOPHOSPHATASE"/>
    <property type="match status" value="1"/>
</dbReference>
<feature type="binding site" evidence="4">
    <location>
        <position position="252"/>
    </location>
    <ligand>
        <name>Mg(2+)</name>
        <dbReference type="ChEBI" id="CHEBI:18420"/>
        <label>1</label>
        <note>catalytic</note>
    </ligand>
</feature>
<feature type="binding site" evidence="4">
    <location>
        <position position="123"/>
    </location>
    <ligand>
        <name>Mg(2+)</name>
        <dbReference type="ChEBI" id="CHEBI:18420"/>
        <label>1</label>
        <note>catalytic</note>
    </ligand>
</feature>
<evidence type="ECO:0000256" key="3">
    <source>
        <dbReference type="ARBA" id="ARBA00022842"/>
    </source>
</evidence>
<dbReference type="Proteomes" id="UP000010445">
    <property type="component" value="Unassembled WGS sequence"/>
</dbReference>
<organism evidence="5 6">
    <name type="scientific">Corynebacterium durum F0235</name>
    <dbReference type="NCBI Taxonomy" id="1035195"/>
    <lineage>
        <taxon>Bacteria</taxon>
        <taxon>Bacillati</taxon>
        <taxon>Actinomycetota</taxon>
        <taxon>Actinomycetes</taxon>
        <taxon>Mycobacteriales</taxon>
        <taxon>Corynebacteriaceae</taxon>
        <taxon>Corynebacterium</taxon>
    </lineage>
</organism>
<keyword evidence="6" id="KW-1185">Reference proteome</keyword>
<dbReference type="GO" id="GO:0046872">
    <property type="term" value="F:metal ion binding"/>
    <property type="evidence" value="ECO:0007669"/>
    <property type="project" value="UniProtKB-KW"/>
</dbReference>
<dbReference type="GO" id="GO:0008934">
    <property type="term" value="F:inositol monophosphate 1-phosphatase activity"/>
    <property type="evidence" value="ECO:0007669"/>
    <property type="project" value="TreeGrafter"/>
</dbReference>
<evidence type="ECO:0000313" key="6">
    <source>
        <dbReference type="Proteomes" id="UP000010445"/>
    </source>
</evidence>
<accession>L1MIA1</accession>
<dbReference type="Gene3D" id="3.30.540.10">
    <property type="entry name" value="Fructose-1,6-Bisphosphatase, subunit A, domain 1"/>
    <property type="match status" value="1"/>
</dbReference>
<gene>
    <name evidence="5" type="ORF">HMPREF9997_01028</name>
</gene>
<reference evidence="5 6" key="1">
    <citation type="submission" date="2012-05" db="EMBL/GenBank/DDBJ databases">
        <authorList>
            <person name="Weinstock G."/>
            <person name="Sodergren E."/>
            <person name="Lobos E.A."/>
            <person name="Fulton L."/>
            <person name="Fulton R."/>
            <person name="Courtney L."/>
            <person name="Fronick C."/>
            <person name="O'Laughlin M."/>
            <person name="Godfrey J."/>
            <person name="Wilson R.M."/>
            <person name="Miner T."/>
            <person name="Farmer C."/>
            <person name="Delehaunty K."/>
            <person name="Cordes M."/>
            <person name="Minx P."/>
            <person name="Tomlinson C."/>
            <person name="Chen J."/>
            <person name="Wollam A."/>
            <person name="Pepin K.H."/>
            <person name="Bhonagiri V."/>
            <person name="Zhang X."/>
            <person name="Suruliraj S."/>
            <person name="Warren W."/>
            <person name="Mitreva M."/>
            <person name="Mardis E.R."/>
            <person name="Wilson R.K."/>
        </authorList>
    </citation>
    <scope>NUCLEOTIDE SEQUENCE [LARGE SCALE GENOMIC DNA]</scope>
    <source>
        <strain evidence="5 6">F0235</strain>
    </source>
</reference>
<dbReference type="SUPFAM" id="SSF56655">
    <property type="entry name" value="Carbohydrate phosphatase"/>
    <property type="match status" value="1"/>
</dbReference>
<dbReference type="GO" id="GO:0006020">
    <property type="term" value="P:inositol metabolic process"/>
    <property type="evidence" value="ECO:0007669"/>
    <property type="project" value="TreeGrafter"/>
</dbReference>
<feature type="binding site" evidence="4">
    <location>
        <position position="120"/>
    </location>
    <ligand>
        <name>Mg(2+)</name>
        <dbReference type="ChEBI" id="CHEBI:18420"/>
        <label>1</label>
        <note>catalytic</note>
    </ligand>
</feature>
<dbReference type="EMBL" id="AMEM01000016">
    <property type="protein sequence ID" value="EKX90962.1"/>
    <property type="molecule type" value="Genomic_DNA"/>
</dbReference>
<sequence>MHIPAVQGTIRIMTAPKNPTEFNTMIDAVTKTFVIAHDQDTDEHLAQALVFNAGRLAWRMREAGVQTEQKTSISDVVTDADHAAERFVAGALAALRPEDGIVGEEGTNAASTSGRTWVVDPVDGTYNFSCGSDYWCSALALVTGDPSNPEQLHFGAVHRPAMGYTWFGGPGIPTTRDAKPLPELHDVPLSHTGLGTYLHPTYLGQVEVRNAWLSVSTRCASIRMLGAGSVDLAGVAEGTLGAWMQHSVADWDWLPGRALVEGVGGTCLTIPAGGVTWHVAGNATVVSEIQHALSESMSAVE</sequence>
<proteinExistence type="predicted"/>
<dbReference type="Pfam" id="PF00459">
    <property type="entry name" value="Inositol_P"/>
    <property type="match status" value="1"/>
</dbReference>
<name>L1MIA1_9CORY</name>
<dbReference type="STRING" id="1035195.HMPREF9997_01028"/>
<evidence type="ECO:0000256" key="4">
    <source>
        <dbReference type="PIRSR" id="PIRSR600760-2"/>
    </source>
</evidence>
<evidence type="ECO:0000256" key="1">
    <source>
        <dbReference type="ARBA" id="ARBA00022723"/>
    </source>
</evidence>
<comment type="cofactor">
    <cofactor evidence="4">
        <name>Mg(2+)</name>
        <dbReference type="ChEBI" id="CHEBI:18420"/>
    </cofactor>
</comment>